<protein>
    <submittedName>
        <fullName evidence="2">DUF4199 domain-containing protein</fullName>
    </submittedName>
</protein>
<comment type="caution">
    <text evidence="2">The sequence shown here is derived from an EMBL/GenBank/DDBJ whole genome shotgun (WGS) entry which is preliminary data.</text>
</comment>
<organism evidence="2 3">
    <name type="scientific">Algoriphagus pacificus</name>
    <dbReference type="NCBI Taxonomy" id="2811234"/>
    <lineage>
        <taxon>Bacteria</taxon>
        <taxon>Pseudomonadati</taxon>
        <taxon>Bacteroidota</taxon>
        <taxon>Cytophagia</taxon>
        <taxon>Cytophagales</taxon>
        <taxon>Cyclobacteriaceae</taxon>
        <taxon>Algoriphagus</taxon>
    </lineage>
</organism>
<evidence type="ECO:0000313" key="3">
    <source>
        <dbReference type="Proteomes" id="UP000664480"/>
    </source>
</evidence>
<dbReference type="RefSeq" id="WP_206588566.1">
    <property type="nucleotide sequence ID" value="NZ_JAFKCU010000007.1"/>
</dbReference>
<feature type="transmembrane region" description="Helical" evidence="1">
    <location>
        <begin position="79"/>
        <end position="100"/>
    </location>
</feature>
<name>A0ABS3CLD1_9BACT</name>
<feature type="transmembrane region" description="Helical" evidence="1">
    <location>
        <begin position="152"/>
        <end position="173"/>
    </location>
</feature>
<evidence type="ECO:0000313" key="2">
    <source>
        <dbReference type="EMBL" id="MBN7817909.1"/>
    </source>
</evidence>
<keyword evidence="1" id="KW-0472">Membrane</keyword>
<keyword evidence="1" id="KW-0812">Transmembrane</keyword>
<dbReference type="Proteomes" id="UP000664480">
    <property type="component" value="Unassembled WGS sequence"/>
</dbReference>
<dbReference type="EMBL" id="JAFKCU010000007">
    <property type="protein sequence ID" value="MBN7817909.1"/>
    <property type="molecule type" value="Genomic_DNA"/>
</dbReference>
<accession>A0ABS3CLD1</accession>
<dbReference type="Pfam" id="PF13858">
    <property type="entry name" value="DUF4199"/>
    <property type="match status" value="1"/>
</dbReference>
<keyword evidence="1" id="KW-1133">Transmembrane helix</keyword>
<proteinExistence type="predicted"/>
<gene>
    <name evidence="2" type="ORF">J0A69_20875</name>
</gene>
<dbReference type="InterPro" id="IPR025250">
    <property type="entry name" value="DUF4199"/>
</dbReference>
<evidence type="ECO:0000256" key="1">
    <source>
        <dbReference type="SAM" id="Phobius"/>
    </source>
</evidence>
<sequence>MEEQQSPFKAAIQPGLTIGLVSLALTFIAYFIDATLLGSAWFGLIAIVIFFVLIIYFGKQYRTEIGGYMTFGTAFNFSFIAILISGIISLIGQLLLFHVIDPSLAGVLSDQAFENALSMMENFGASADSMSPEQLEDMRANTSRQFTLSGQLMGFGIGIIIYAIIALILAAILKKRDKSLDY</sequence>
<feature type="transmembrane region" description="Helical" evidence="1">
    <location>
        <begin position="12"/>
        <end position="32"/>
    </location>
</feature>
<keyword evidence="3" id="KW-1185">Reference proteome</keyword>
<feature type="transmembrane region" description="Helical" evidence="1">
    <location>
        <begin position="38"/>
        <end position="58"/>
    </location>
</feature>
<reference evidence="2 3" key="1">
    <citation type="submission" date="2021-03" db="EMBL/GenBank/DDBJ databases">
        <title>novel species isolated from a fishpond in China.</title>
        <authorList>
            <person name="Lu H."/>
            <person name="Cai Z."/>
        </authorList>
    </citation>
    <scope>NUCLEOTIDE SEQUENCE [LARGE SCALE GENOMIC DNA]</scope>
    <source>
        <strain evidence="2 3">YJ13C</strain>
    </source>
</reference>